<sequence>MATAVEAHPTGTAVVFADATSSRGHLTYAELDARSTRLARLLIDRGVGPEDLVAVGIPRSVESVVAVWAVAKTGAGFVPVDPNYPADRVEHMVKDSGAVLGLAVARVVEDLPSEIEWLVIDSDSCTRALEDYPAEPVTYADRLRQLRAEHPAYVIYTSGSTGMPKGVVVTQAGLAGFCAEQRDRYRVTSASRTLHFASPSFDASVLELLLALGGA</sequence>
<dbReference type="InterPro" id="IPR000873">
    <property type="entry name" value="AMP-dep_synth/lig_dom"/>
</dbReference>
<evidence type="ECO:0000313" key="2">
    <source>
        <dbReference type="EMBL" id="MEU2126730.1"/>
    </source>
</evidence>
<dbReference type="EMBL" id="JBEYBR010000203">
    <property type="protein sequence ID" value="MEU2126730.1"/>
    <property type="molecule type" value="Genomic_DNA"/>
</dbReference>
<dbReference type="Gene3D" id="3.40.50.980">
    <property type="match status" value="2"/>
</dbReference>
<evidence type="ECO:0000259" key="1">
    <source>
        <dbReference type="Pfam" id="PF00501"/>
    </source>
</evidence>
<feature type="non-terminal residue" evidence="2">
    <location>
        <position position="215"/>
    </location>
</feature>
<protein>
    <submittedName>
        <fullName evidence="2">AMP-binding protein</fullName>
    </submittedName>
</protein>
<name>A0ABV2XLE9_9NOCA</name>
<comment type="caution">
    <text evidence="2">The sequence shown here is derived from an EMBL/GenBank/DDBJ whole genome shotgun (WGS) entry which is preliminary data.</text>
</comment>
<dbReference type="Proteomes" id="UP001550535">
    <property type="component" value="Unassembled WGS sequence"/>
</dbReference>
<evidence type="ECO:0000313" key="3">
    <source>
        <dbReference type="Proteomes" id="UP001550535"/>
    </source>
</evidence>
<accession>A0ABV2XLE9</accession>
<proteinExistence type="predicted"/>
<feature type="domain" description="AMP-dependent synthetase/ligase" evidence="1">
    <location>
        <begin position="3"/>
        <end position="212"/>
    </location>
</feature>
<dbReference type="InterPro" id="IPR020845">
    <property type="entry name" value="AMP-binding_CS"/>
</dbReference>
<keyword evidence="3" id="KW-1185">Reference proteome</keyword>
<organism evidence="2 3">
    <name type="scientific">Nocardia niwae</name>
    <dbReference type="NCBI Taxonomy" id="626084"/>
    <lineage>
        <taxon>Bacteria</taxon>
        <taxon>Bacillati</taxon>
        <taxon>Actinomycetota</taxon>
        <taxon>Actinomycetes</taxon>
        <taxon>Mycobacteriales</taxon>
        <taxon>Nocardiaceae</taxon>
        <taxon>Nocardia</taxon>
    </lineage>
</organism>
<reference evidence="2 3" key="1">
    <citation type="submission" date="2024-06" db="EMBL/GenBank/DDBJ databases">
        <title>The Natural Products Discovery Center: Release of the First 8490 Sequenced Strains for Exploring Actinobacteria Biosynthetic Diversity.</title>
        <authorList>
            <person name="Kalkreuter E."/>
            <person name="Kautsar S.A."/>
            <person name="Yang D."/>
            <person name="Bader C.D."/>
            <person name="Teijaro C.N."/>
            <person name="Fluegel L."/>
            <person name="Davis C.M."/>
            <person name="Simpson J.R."/>
            <person name="Lauterbach L."/>
            <person name="Steele A.D."/>
            <person name="Gui C."/>
            <person name="Meng S."/>
            <person name="Li G."/>
            <person name="Viehrig K."/>
            <person name="Ye F."/>
            <person name="Su P."/>
            <person name="Kiefer A.F."/>
            <person name="Nichols A."/>
            <person name="Cepeda A.J."/>
            <person name="Yan W."/>
            <person name="Fan B."/>
            <person name="Jiang Y."/>
            <person name="Adhikari A."/>
            <person name="Zheng C.-J."/>
            <person name="Schuster L."/>
            <person name="Cowan T.M."/>
            <person name="Smanski M.J."/>
            <person name="Chevrette M.G."/>
            <person name="De Carvalho L.P.S."/>
            <person name="Shen B."/>
        </authorList>
    </citation>
    <scope>NUCLEOTIDE SEQUENCE [LARGE SCALE GENOMIC DNA]</scope>
    <source>
        <strain evidence="2 3">NPDC019434</strain>
    </source>
</reference>
<dbReference type="PRINTS" id="PR00154">
    <property type="entry name" value="AMPBINDING"/>
</dbReference>
<dbReference type="SUPFAM" id="SSF56801">
    <property type="entry name" value="Acetyl-CoA synthetase-like"/>
    <property type="match status" value="1"/>
</dbReference>
<gene>
    <name evidence="2" type="ORF">ABZ507_33505</name>
</gene>
<dbReference type="PANTHER" id="PTHR45527">
    <property type="entry name" value="NONRIBOSOMAL PEPTIDE SYNTHETASE"/>
    <property type="match status" value="1"/>
</dbReference>
<dbReference type="Pfam" id="PF00501">
    <property type="entry name" value="AMP-binding"/>
    <property type="match status" value="1"/>
</dbReference>
<dbReference type="PROSITE" id="PS00455">
    <property type="entry name" value="AMP_BINDING"/>
    <property type="match status" value="1"/>
</dbReference>
<dbReference type="InterPro" id="IPR020459">
    <property type="entry name" value="AMP-binding"/>
</dbReference>
<dbReference type="PANTHER" id="PTHR45527:SF1">
    <property type="entry name" value="FATTY ACID SYNTHASE"/>
    <property type="match status" value="1"/>
</dbReference>